<dbReference type="Proteomes" id="UP001296104">
    <property type="component" value="Unassembled WGS sequence"/>
</dbReference>
<feature type="compositionally biased region" description="Basic and acidic residues" evidence="2">
    <location>
        <begin position="30"/>
        <end position="45"/>
    </location>
</feature>
<protein>
    <recommendedName>
        <fullName evidence="5">Serine-threonine protein kinase 19</fullName>
    </recommendedName>
</protein>
<evidence type="ECO:0008006" key="5">
    <source>
        <dbReference type="Google" id="ProtNLM"/>
    </source>
</evidence>
<accession>A0AAI8YYT5</accession>
<name>A0AAI8YYT5_9PEZI</name>
<dbReference type="InterPro" id="IPR018865">
    <property type="entry name" value="STK19-like"/>
</dbReference>
<evidence type="ECO:0000313" key="4">
    <source>
        <dbReference type="Proteomes" id="UP001296104"/>
    </source>
</evidence>
<feature type="region of interest" description="Disordered" evidence="2">
    <location>
        <begin position="1"/>
        <end position="53"/>
    </location>
</feature>
<dbReference type="PANTHER" id="PTHR15243">
    <property type="entry name" value="SERINE/THREONINE-PROTEIN KINASE 19"/>
    <property type="match status" value="1"/>
</dbReference>
<gene>
    <name evidence="3" type="ORF">LECACI_7A004488</name>
</gene>
<evidence type="ECO:0000256" key="1">
    <source>
        <dbReference type="ARBA" id="ARBA00093458"/>
    </source>
</evidence>
<dbReference type="PANTHER" id="PTHR15243:SF0">
    <property type="entry name" value="SERINE_THREONINE-PROTEIN KINASE 19"/>
    <property type="match status" value="1"/>
</dbReference>
<evidence type="ECO:0000313" key="3">
    <source>
        <dbReference type="EMBL" id="CAK4012797.1"/>
    </source>
</evidence>
<dbReference type="Pfam" id="PF10494">
    <property type="entry name" value="Stk19"/>
    <property type="match status" value="1"/>
</dbReference>
<sequence>MPRSVNPLKRKTSSPFSTAQRKKPASRKSSVADKDDAQERLDDIGRAPSLAPRDCGQDVGSLVNYIRTHAFEDIPERAAGMNSEQISATLRYRATLPPVVSVAHLHACSISTTETEREMARLIASGKLRKVTVLGRGKGGSAVGEGVVMVEDWKERLRREGDIDKVLSEKYIALMDTHRISPTTSVSSLSSTEYRALLDAGFLTNPGGLSSNLGDAFARQHSTSSGAISRAGYSAATGTLAAVGGHGAIHDSGASGSALATKDRRPSTLQSGGEMTFSLPSTGSYLKLLTEARLHLLHLLRQLSPRFKEATKEMLEEKWNGNVPNDPISTQKRMRGEWAGVLPGKTKRWRDFYGMKFEWILAECVGAGLVELFDTGSVGTAVRAT</sequence>
<comment type="similarity">
    <text evidence="1">Belongs to the STK19 family.</text>
</comment>
<organism evidence="3 4">
    <name type="scientific">Lecanosticta acicola</name>
    <dbReference type="NCBI Taxonomy" id="111012"/>
    <lineage>
        <taxon>Eukaryota</taxon>
        <taxon>Fungi</taxon>
        <taxon>Dikarya</taxon>
        <taxon>Ascomycota</taxon>
        <taxon>Pezizomycotina</taxon>
        <taxon>Dothideomycetes</taxon>
        <taxon>Dothideomycetidae</taxon>
        <taxon>Mycosphaerellales</taxon>
        <taxon>Mycosphaerellaceae</taxon>
        <taxon>Lecanosticta</taxon>
    </lineage>
</organism>
<comment type="caution">
    <text evidence="3">The sequence shown here is derived from an EMBL/GenBank/DDBJ whole genome shotgun (WGS) entry which is preliminary data.</text>
</comment>
<dbReference type="EMBL" id="CAVMBE010000025">
    <property type="protein sequence ID" value="CAK4012797.1"/>
    <property type="molecule type" value="Genomic_DNA"/>
</dbReference>
<dbReference type="GO" id="GO:0046579">
    <property type="term" value="P:positive regulation of Ras protein signal transduction"/>
    <property type="evidence" value="ECO:0007669"/>
    <property type="project" value="TreeGrafter"/>
</dbReference>
<keyword evidence="4" id="KW-1185">Reference proteome</keyword>
<proteinExistence type="inferred from homology"/>
<evidence type="ECO:0000256" key="2">
    <source>
        <dbReference type="SAM" id="MobiDB-lite"/>
    </source>
</evidence>
<reference evidence="3" key="1">
    <citation type="submission" date="2023-11" db="EMBL/GenBank/DDBJ databases">
        <authorList>
            <person name="Alioto T."/>
            <person name="Alioto T."/>
            <person name="Gomez Garrido J."/>
        </authorList>
    </citation>
    <scope>NUCLEOTIDE SEQUENCE</scope>
</reference>
<feature type="region of interest" description="Disordered" evidence="2">
    <location>
        <begin position="253"/>
        <end position="274"/>
    </location>
</feature>
<dbReference type="AlphaFoldDB" id="A0AAI8YYT5"/>